<evidence type="ECO:0000313" key="7">
    <source>
        <dbReference type="EMBL" id="MDI1490547.1"/>
    </source>
</evidence>
<evidence type="ECO:0000256" key="4">
    <source>
        <dbReference type="ARBA" id="ARBA00023163"/>
    </source>
</evidence>
<accession>A0AA43TZS1</accession>
<feature type="compositionally biased region" description="Low complexity" evidence="6">
    <location>
        <begin position="32"/>
        <end position="41"/>
    </location>
</feature>
<feature type="compositionally biased region" description="Low complexity" evidence="6">
    <location>
        <begin position="246"/>
        <end position="257"/>
    </location>
</feature>
<dbReference type="Pfam" id="PF04855">
    <property type="entry name" value="SNF5"/>
    <property type="match status" value="1"/>
</dbReference>
<comment type="subcellular location">
    <subcellularLocation>
        <location evidence="1">Nucleus</location>
    </subcellularLocation>
</comment>
<dbReference type="EMBL" id="JAPUFD010000012">
    <property type="protein sequence ID" value="MDI1490547.1"/>
    <property type="molecule type" value="Genomic_DNA"/>
</dbReference>
<feature type="compositionally biased region" description="Polar residues" evidence="6">
    <location>
        <begin position="222"/>
        <end position="243"/>
    </location>
</feature>
<dbReference type="PANTHER" id="PTHR10019">
    <property type="entry name" value="SNF5"/>
    <property type="match status" value="1"/>
</dbReference>
<keyword evidence="5" id="KW-0539">Nucleus</keyword>
<evidence type="ECO:0000256" key="1">
    <source>
        <dbReference type="ARBA" id="ARBA00004123"/>
    </source>
</evidence>
<protein>
    <submittedName>
        <fullName evidence="7">Chromatin structure remodeling complex protein sfh1</fullName>
    </submittedName>
</protein>
<dbReference type="AlphaFoldDB" id="A0AA43TZS1"/>
<dbReference type="Proteomes" id="UP001161017">
    <property type="component" value="Unassembled WGS sequence"/>
</dbReference>
<name>A0AA43TZS1_9LECA</name>
<comment type="similarity">
    <text evidence="2">Belongs to the SNF5 family.</text>
</comment>
<dbReference type="InterPro" id="IPR006939">
    <property type="entry name" value="SNF5"/>
</dbReference>
<comment type="caution">
    <text evidence="7">The sequence shown here is derived from an EMBL/GenBank/DDBJ whole genome shotgun (WGS) entry which is preliminary data.</text>
</comment>
<feature type="region of interest" description="Disordered" evidence="6">
    <location>
        <begin position="203"/>
        <end position="273"/>
    </location>
</feature>
<feature type="compositionally biased region" description="Basic and acidic residues" evidence="6">
    <location>
        <begin position="392"/>
        <end position="412"/>
    </location>
</feature>
<organism evidence="7 8">
    <name type="scientific">Ramalina farinacea</name>
    <dbReference type="NCBI Taxonomy" id="258253"/>
    <lineage>
        <taxon>Eukaryota</taxon>
        <taxon>Fungi</taxon>
        <taxon>Dikarya</taxon>
        <taxon>Ascomycota</taxon>
        <taxon>Pezizomycotina</taxon>
        <taxon>Lecanoromycetes</taxon>
        <taxon>OSLEUM clade</taxon>
        <taxon>Lecanoromycetidae</taxon>
        <taxon>Lecanorales</taxon>
        <taxon>Lecanorineae</taxon>
        <taxon>Ramalinaceae</taxon>
        <taxon>Ramalina</taxon>
    </lineage>
</organism>
<evidence type="ECO:0000256" key="2">
    <source>
        <dbReference type="ARBA" id="ARBA00010239"/>
    </source>
</evidence>
<evidence type="ECO:0000256" key="5">
    <source>
        <dbReference type="ARBA" id="ARBA00023242"/>
    </source>
</evidence>
<feature type="region of interest" description="Disordered" evidence="6">
    <location>
        <begin position="392"/>
        <end position="496"/>
    </location>
</feature>
<evidence type="ECO:0000256" key="3">
    <source>
        <dbReference type="ARBA" id="ARBA00023015"/>
    </source>
</evidence>
<keyword evidence="8" id="KW-1185">Reference proteome</keyword>
<dbReference type="GO" id="GO:0006338">
    <property type="term" value="P:chromatin remodeling"/>
    <property type="evidence" value="ECO:0007669"/>
    <property type="project" value="InterPro"/>
</dbReference>
<sequence length="496" mass="54301">MTPNQPQAFISSYAPRLRQYGNSLLTPVIPQTTLPTGPTARTTKRGTVAKNYAEDEFDDDDIFEDNEGSRRHTGLRSRREDPAIAKEGNVDKLGKELHSPVDVQGIWRDWMGKLRIVRVPEPTPAYRLKDILLWNLHETLITPDQFATILMHDLDLPNSTKLAMEISGQIRSQLEEYAGVALHPLFHSTDTTAANGNIQRTIKPANSREQSSTPALLAPGTPQANGNTPHNGHASPSSKTPQPDISAHASPHPSAATPTPPTNQPPIDNELDPDDTYRCIVTLNINLQNKLYTDKFEWSLLHPVGLAERFAKQTCADLGLSGEWVPAMAHAIYEAVLRLKKEACESGGLVGGYYGAEVDNMAASEAGAGWRVDPEGLADEWEPKLERLSKEEIEKREGDRERQLRRLRRETARFSSTSNMAGGMPEQRGPPPPVAEEEAPMGRGERSKKKRRFRSLSPQGRGTPEVGNSGYGGGGAGNDKPGAVRTAWSSARPSGA</sequence>
<evidence type="ECO:0000256" key="6">
    <source>
        <dbReference type="SAM" id="MobiDB-lite"/>
    </source>
</evidence>
<keyword evidence="3" id="KW-0805">Transcription regulation</keyword>
<keyword evidence="4" id="KW-0804">Transcription</keyword>
<feature type="compositionally biased region" description="Polar residues" evidence="6">
    <location>
        <begin position="487"/>
        <end position="496"/>
    </location>
</feature>
<feature type="region of interest" description="Disordered" evidence="6">
    <location>
        <begin position="59"/>
        <end position="78"/>
    </location>
</feature>
<proteinExistence type="inferred from homology"/>
<reference evidence="7" key="1">
    <citation type="journal article" date="2023" name="Genome Biol. Evol.">
        <title>First Whole Genome Sequence and Flow Cytometry Genome Size Data for the Lichen-Forming Fungus Ramalina farinacea (Ascomycota).</title>
        <authorList>
            <person name="Llewellyn T."/>
            <person name="Mian S."/>
            <person name="Hill R."/>
            <person name="Leitch I.J."/>
            <person name="Gaya E."/>
        </authorList>
    </citation>
    <scope>NUCLEOTIDE SEQUENCE</scope>
    <source>
        <strain evidence="7">LIQ254RAFAR</strain>
    </source>
</reference>
<dbReference type="GO" id="GO:0000228">
    <property type="term" value="C:nuclear chromosome"/>
    <property type="evidence" value="ECO:0007669"/>
    <property type="project" value="InterPro"/>
</dbReference>
<feature type="region of interest" description="Disordered" evidence="6">
    <location>
        <begin position="28"/>
        <end position="48"/>
    </location>
</feature>
<evidence type="ECO:0000313" key="8">
    <source>
        <dbReference type="Proteomes" id="UP001161017"/>
    </source>
</evidence>
<gene>
    <name evidence="7" type="primary">SFH1</name>
    <name evidence="7" type="ORF">OHK93_001751</name>
</gene>